<dbReference type="SUPFAM" id="SSF47203">
    <property type="entry name" value="Acyl-CoA dehydrogenase C-terminal domain-like"/>
    <property type="match status" value="2"/>
</dbReference>
<comment type="catalytic activity">
    <reaction evidence="1">
        <text>a 2,3-saturated acyl-CoA + O2 = a (2E)-enoyl-CoA + H2O2</text>
        <dbReference type="Rhea" id="RHEA:38959"/>
        <dbReference type="ChEBI" id="CHEBI:15379"/>
        <dbReference type="ChEBI" id="CHEBI:16240"/>
        <dbReference type="ChEBI" id="CHEBI:58856"/>
        <dbReference type="ChEBI" id="CHEBI:65111"/>
        <dbReference type="EC" id="1.3.3.6"/>
    </reaction>
</comment>
<feature type="domain" description="Acyl-CoA oxidase/dehydrogenase middle" evidence="14">
    <location>
        <begin position="295"/>
        <end position="405"/>
    </location>
</feature>
<gene>
    <name evidence="17" type="ORF">KVV02_003866</name>
</gene>
<dbReference type="GO" id="GO:0005777">
    <property type="term" value="C:peroxisome"/>
    <property type="evidence" value="ECO:0007669"/>
    <property type="project" value="UniProtKB-SubCell"/>
</dbReference>
<accession>A0A9P8CV04</accession>
<protein>
    <recommendedName>
        <fullName evidence="6">acyl-CoA oxidase</fullName>
        <ecNumber evidence="6">1.3.3.6</ecNumber>
    </recommendedName>
</protein>
<sequence>MPPQSFFPTNNSSMVKLLILQAAAVLASLSVVLGCYSEVTYRDKNKAVHYIANYGCSRQCACVKNVNTHTIYKGVSASTKVFKSADCTGAYSEVGSSITNAEWANSISLHCPLRTLAHRLEMQSTSSSALARLTAVQSHLSIQPCFQRHAIHNDKPTGPADLARERASASFKVEDMTEVFFRGKANVELMSVAYQMIQRDPDLRMREGHHFDLTRAEDREQTMRQIARTLQLKKEIKDPQLQQALFKAMSYYSESFSMRMYVHEMLFRQALRLFGTAEQQDKWMDDIESWKVIGCFAMTELGHSSNLRGLETTSTYDRATNDWIIHSPTLTSTKWWIGMAGETATHTVAICQTVVDGENHGINWFIVPLRDPKTGKLLPGVTCGDIGHKSSRQGLDNGWIQFTAVRVPRENMLMKWATMTSEGAFTPSPNPVLSYATLIPERFTILAGAQVVLSQSLTIAVRYGAVRRQGNHDEQIMDYQTHYTSLMPGVAFTYMLNTVDKMLMEKWDEVAGYAQTDAGAFMREIPDQHGVSAAFKGALAWYVTEILESCRRACGGHAYSSYNAIAGLIGDFGVVTTGGGDNVVLMQQAARYLITTFQWVQEGQEVVGSVSYLNDHKSILAHHKTTLQDPRDLLSHDFVIDTLKWACTKKTSDLAGILAKAGKGNFERAWNENQTELVRLADVHAWRYFLIVYKRGIDRQKNTSVYPMLQKMGQLMSTFVLQRHLDLFMEEAYMDGSHAKMIRQLFLDQCKDLRKDAVPLVDAWAIPDFVIKAPIGKYDGDIYPAYFATVNAAQKSFDPPAYWHKYAAPMLNEKKGCKC</sequence>
<keyword evidence="9" id="KW-0276">Fatty acid metabolism</keyword>
<organism evidence="17 18">
    <name type="scientific">Mortierella alpina</name>
    <name type="common">Oleaginous fungus</name>
    <name type="synonym">Mortierella renispora</name>
    <dbReference type="NCBI Taxonomy" id="64518"/>
    <lineage>
        <taxon>Eukaryota</taxon>
        <taxon>Fungi</taxon>
        <taxon>Fungi incertae sedis</taxon>
        <taxon>Mucoromycota</taxon>
        <taxon>Mortierellomycotina</taxon>
        <taxon>Mortierellomycetes</taxon>
        <taxon>Mortierellales</taxon>
        <taxon>Mortierellaceae</taxon>
        <taxon>Mortierella</taxon>
    </lineage>
</organism>
<evidence type="ECO:0000256" key="10">
    <source>
        <dbReference type="ARBA" id="ARBA00023002"/>
    </source>
</evidence>
<dbReference type="SUPFAM" id="SSF56645">
    <property type="entry name" value="Acyl-CoA dehydrogenase NM domain-like"/>
    <property type="match status" value="1"/>
</dbReference>
<dbReference type="Pfam" id="PF22924">
    <property type="entry name" value="ACOX_C_alpha1"/>
    <property type="match status" value="1"/>
</dbReference>
<dbReference type="InterPro" id="IPR009100">
    <property type="entry name" value="AcylCoA_DH/oxidase_NM_dom_sf"/>
</dbReference>
<dbReference type="GO" id="GO:0071949">
    <property type="term" value="F:FAD binding"/>
    <property type="evidence" value="ECO:0007669"/>
    <property type="project" value="InterPro"/>
</dbReference>
<dbReference type="Pfam" id="PF02770">
    <property type="entry name" value="Acyl-CoA_dh_M"/>
    <property type="match status" value="1"/>
</dbReference>
<comment type="cofactor">
    <cofactor evidence="2">
        <name>FAD</name>
        <dbReference type="ChEBI" id="CHEBI:57692"/>
    </cofactor>
</comment>
<keyword evidence="12" id="KW-0576">Peroxisome</keyword>
<evidence type="ECO:0000256" key="7">
    <source>
        <dbReference type="ARBA" id="ARBA00022630"/>
    </source>
</evidence>
<dbReference type="InterPro" id="IPR036250">
    <property type="entry name" value="AcylCo_DH-like_C"/>
</dbReference>
<evidence type="ECO:0000259" key="13">
    <source>
        <dbReference type="Pfam" id="PF01756"/>
    </source>
</evidence>
<dbReference type="InterPro" id="IPR037069">
    <property type="entry name" value="AcylCoA_DH/ox_N_sf"/>
</dbReference>
<evidence type="ECO:0000256" key="11">
    <source>
        <dbReference type="ARBA" id="ARBA00023098"/>
    </source>
</evidence>
<dbReference type="GO" id="GO:0003997">
    <property type="term" value="F:acyl-CoA oxidase activity"/>
    <property type="evidence" value="ECO:0007669"/>
    <property type="project" value="UniProtKB-EC"/>
</dbReference>
<dbReference type="InterPro" id="IPR029320">
    <property type="entry name" value="Acyl-CoA_ox_N"/>
</dbReference>
<evidence type="ECO:0000313" key="17">
    <source>
        <dbReference type="EMBL" id="KAG9319431.1"/>
    </source>
</evidence>
<dbReference type="EC" id="1.3.3.6" evidence="6"/>
<dbReference type="Pfam" id="PF01756">
    <property type="entry name" value="ACOX"/>
    <property type="match status" value="1"/>
</dbReference>
<evidence type="ECO:0000259" key="16">
    <source>
        <dbReference type="Pfam" id="PF22924"/>
    </source>
</evidence>
<comment type="caution">
    <text evidence="17">The sequence shown here is derived from an EMBL/GenBank/DDBJ whole genome shotgun (WGS) entry which is preliminary data.</text>
</comment>
<dbReference type="InterPro" id="IPR055060">
    <property type="entry name" value="ACOX_C_alpha1"/>
</dbReference>
<dbReference type="AlphaFoldDB" id="A0A9P8CV04"/>
<dbReference type="FunFam" id="1.20.140.10:FF:000007">
    <property type="entry name" value="Acyl-coenzyme A oxidase"/>
    <property type="match status" value="1"/>
</dbReference>
<evidence type="ECO:0000259" key="15">
    <source>
        <dbReference type="Pfam" id="PF14749"/>
    </source>
</evidence>
<feature type="domain" description="Acyl-coenzyme A oxidase N-terminal" evidence="15">
    <location>
        <begin position="173"/>
        <end position="293"/>
    </location>
</feature>
<feature type="domain" description="Acyl-CoA oxidase C-alpha1" evidence="16">
    <location>
        <begin position="435"/>
        <end position="594"/>
    </location>
</feature>
<feature type="domain" description="Acyl-CoA oxidase C-terminal" evidence="13">
    <location>
        <begin position="637"/>
        <end position="812"/>
    </location>
</feature>
<comment type="subcellular location">
    <subcellularLocation>
        <location evidence="3">Peroxisome</location>
    </subcellularLocation>
</comment>
<keyword evidence="11" id="KW-0443">Lipid metabolism</keyword>
<reference evidence="17" key="1">
    <citation type="submission" date="2021-07" db="EMBL/GenBank/DDBJ databases">
        <title>Draft genome of Mortierella alpina, strain LL118, isolated from an aspen leaf litter sample.</title>
        <authorList>
            <person name="Yang S."/>
            <person name="Vinatzer B.A."/>
        </authorList>
    </citation>
    <scope>NUCLEOTIDE SEQUENCE</scope>
    <source>
        <strain evidence="17">LL118</strain>
    </source>
</reference>
<evidence type="ECO:0000256" key="1">
    <source>
        <dbReference type="ARBA" id="ARBA00001201"/>
    </source>
</evidence>
<dbReference type="Gene3D" id="1.20.140.10">
    <property type="entry name" value="Butyryl-CoA Dehydrogenase, subunit A, domain 3"/>
    <property type="match status" value="2"/>
</dbReference>
<dbReference type="Proteomes" id="UP000717515">
    <property type="component" value="Unassembled WGS sequence"/>
</dbReference>
<dbReference type="PANTHER" id="PTHR10909">
    <property type="entry name" value="ELECTRON TRANSPORT OXIDOREDUCTASE"/>
    <property type="match status" value="1"/>
</dbReference>
<evidence type="ECO:0000256" key="2">
    <source>
        <dbReference type="ARBA" id="ARBA00001974"/>
    </source>
</evidence>
<comment type="pathway">
    <text evidence="4">Lipid metabolism; peroxisomal fatty acid beta-oxidation.</text>
</comment>
<evidence type="ECO:0000259" key="14">
    <source>
        <dbReference type="Pfam" id="PF02770"/>
    </source>
</evidence>
<evidence type="ECO:0000256" key="3">
    <source>
        <dbReference type="ARBA" id="ARBA00004275"/>
    </source>
</evidence>
<evidence type="ECO:0000256" key="6">
    <source>
        <dbReference type="ARBA" id="ARBA00012870"/>
    </source>
</evidence>
<evidence type="ECO:0000256" key="9">
    <source>
        <dbReference type="ARBA" id="ARBA00022832"/>
    </source>
</evidence>
<comment type="similarity">
    <text evidence="5">Belongs to the acyl-CoA oxidase family.</text>
</comment>
<evidence type="ECO:0000256" key="8">
    <source>
        <dbReference type="ARBA" id="ARBA00022827"/>
    </source>
</evidence>
<dbReference type="FunFam" id="2.40.110.10:FF:000003">
    <property type="entry name" value="Acyl-coenzyme A oxidase"/>
    <property type="match status" value="1"/>
</dbReference>
<dbReference type="InterPro" id="IPR046373">
    <property type="entry name" value="Acyl-CoA_Oxase/DH_mid-dom_sf"/>
</dbReference>
<dbReference type="GO" id="GO:0033540">
    <property type="term" value="P:fatty acid beta-oxidation using acyl-CoA oxidase"/>
    <property type="evidence" value="ECO:0007669"/>
    <property type="project" value="TreeGrafter"/>
</dbReference>
<evidence type="ECO:0000256" key="4">
    <source>
        <dbReference type="ARBA" id="ARBA00004846"/>
    </source>
</evidence>
<dbReference type="EMBL" id="JAIFTL010000456">
    <property type="protein sequence ID" value="KAG9319431.1"/>
    <property type="molecule type" value="Genomic_DNA"/>
</dbReference>
<dbReference type="Pfam" id="PF14749">
    <property type="entry name" value="Acyl-CoA_ox_N"/>
    <property type="match status" value="1"/>
</dbReference>
<keyword evidence="7" id="KW-0285">Flavoprotein</keyword>
<keyword evidence="8" id="KW-0274">FAD</keyword>
<evidence type="ECO:0000256" key="5">
    <source>
        <dbReference type="ARBA" id="ARBA00006288"/>
    </source>
</evidence>
<dbReference type="InterPro" id="IPR012258">
    <property type="entry name" value="Acyl-CoA_oxidase"/>
</dbReference>
<proteinExistence type="inferred from homology"/>
<evidence type="ECO:0000256" key="12">
    <source>
        <dbReference type="ARBA" id="ARBA00023140"/>
    </source>
</evidence>
<dbReference type="Gene3D" id="1.10.540.10">
    <property type="entry name" value="Acyl-CoA dehydrogenase/oxidase, N-terminal domain"/>
    <property type="match status" value="1"/>
</dbReference>
<evidence type="ECO:0000313" key="18">
    <source>
        <dbReference type="Proteomes" id="UP000717515"/>
    </source>
</evidence>
<dbReference type="InterPro" id="IPR006091">
    <property type="entry name" value="Acyl-CoA_Oxase/DH_mid-dom"/>
</dbReference>
<name>A0A9P8CV04_MORAP</name>
<dbReference type="Gene3D" id="2.40.110.10">
    <property type="entry name" value="Butyryl-CoA Dehydrogenase, subunit A, domain 2"/>
    <property type="match status" value="1"/>
</dbReference>
<dbReference type="GO" id="GO:0055088">
    <property type="term" value="P:lipid homeostasis"/>
    <property type="evidence" value="ECO:0007669"/>
    <property type="project" value="TreeGrafter"/>
</dbReference>
<keyword evidence="10" id="KW-0560">Oxidoreductase</keyword>
<dbReference type="GO" id="GO:0005504">
    <property type="term" value="F:fatty acid binding"/>
    <property type="evidence" value="ECO:0007669"/>
    <property type="project" value="TreeGrafter"/>
</dbReference>
<dbReference type="InterPro" id="IPR002655">
    <property type="entry name" value="Acyl-CoA_oxidase_C"/>
</dbReference>